<proteinExistence type="inferred from homology"/>
<feature type="transmembrane region" description="Helical" evidence="7">
    <location>
        <begin position="187"/>
        <end position="204"/>
    </location>
</feature>
<evidence type="ECO:0000256" key="6">
    <source>
        <dbReference type="ARBA" id="ARBA00023136"/>
    </source>
</evidence>
<feature type="transmembrane region" description="Helical" evidence="7">
    <location>
        <begin position="103"/>
        <end position="122"/>
    </location>
</feature>
<dbReference type="GO" id="GO:0005886">
    <property type="term" value="C:plasma membrane"/>
    <property type="evidence" value="ECO:0007669"/>
    <property type="project" value="UniProtKB-SubCell"/>
</dbReference>
<dbReference type="PANTHER" id="PTHR30213:SF0">
    <property type="entry name" value="UPF0761 MEMBRANE PROTEIN YIHY"/>
    <property type="match status" value="1"/>
</dbReference>
<dbReference type="OrthoDB" id="9808671at2"/>
<evidence type="ECO:0000256" key="7">
    <source>
        <dbReference type="HAMAP-Rule" id="MF_00672"/>
    </source>
</evidence>
<comment type="subcellular location">
    <subcellularLocation>
        <location evidence="1 7">Cell membrane</location>
        <topology evidence="1 7">Multi-pass membrane protein</topology>
    </subcellularLocation>
</comment>
<evidence type="ECO:0000313" key="8">
    <source>
        <dbReference type="EMBL" id="QHJ12014.1"/>
    </source>
</evidence>
<dbReference type="NCBIfam" id="TIGR00765">
    <property type="entry name" value="yihY_not_rbn"/>
    <property type="match status" value="1"/>
</dbReference>
<feature type="transmembrane region" description="Helical" evidence="7">
    <location>
        <begin position="244"/>
        <end position="270"/>
    </location>
</feature>
<dbReference type="NCBIfam" id="NF002457">
    <property type="entry name" value="PRK01637.1"/>
    <property type="match status" value="1"/>
</dbReference>
<feature type="transmembrane region" description="Helical" evidence="7">
    <location>
        <begin position="143"/>
        <end position="167"/>
    </location>
</feature>
<evidence type="ECO:0000256" key="5">
    <source>
        <dbReference type="ARBA" id="ARBA00022989"/>
    </source>
</evidence>
<gene>
    <name evidence="8" type="ORF">FX988_02256</name>
</gene>
<dbReference type="EMBL" id="CP047656">
    <property type="protein sequence ID" value="QHJ12014.1"/>
    <property type="molecule type" value="Genomic_DNA"/>
</dbReference>
<name>A0A857JN44_9ALTE</name>
<dbReference type="KEGG" id="pmes:FX988_02256"/>
<dbReference type="RefSeq" id="WP_160179885.1">
    <property type="nucleotide sequence ID" value="NZ_CP047656.1"/>
</dbReference>
<keyword evidence="5 7" id="KW-1133">Transmembrane helix</keyword>
<keyword evidence="2 7" id="KW-1003">Cell membrane</keyword>
<organism evidence="8 9">
    <name type="scientific">Paraglaciecola mesophila</name>
    <dbReference type="NCBI Taxonomy" id="197222"/>
    <lineage>
        <taxon>Bacteria</taxon>
        <taxon>Pseudomonadati</taxon>
        <taxon>Pseudomonadota</taxon>
        <taxon>Gammaproteobacteria</taxon>
        <taxon>Alteromonadales</taxon>
        <taxon>Alteromonadaceae</taxon>
        <taxon>Paraglaciecola</taxon>
    </lineage>
</organism>
<feature type="transmembrane region" description="Helical" evidence="7">
    <location>
        <begin position="41"/>
        <end position="63"/>
    </location>
</feature>
<evidence type="ECO:0000256" key="2">
    <source>
        <dbReference type="ARBA" id="ARBA00022475"/>
    </source>
</evidence>
<reference evidence="8 9" key="1">
    <citation type="submission" date="2019-12" db="EMBL/GenBank/DDBJ databases">
        <title>Genome sequencing and assembly of endphytes of Porphyra tenera.</title>
        <authorList>
            <person name="Park J.M."/>
            <person name="Shin R."/>
            <person name="Jo S.H."/>
        </authorList>
    </citation>
    <scope>NUCLEOTIDE SEQUENCE [LARGE SCALE GENOMIC DNA]</scope>
    <source>
        <strain evidence="8 9">GPM4</strain>
    </source>
</reference>
<accession>A0A857JN44</accession>
<evidence type="ECO:0000313" key="9">
    <source>
        <dbReference type="Proteomes" id="UP000464524"/>
    </source>
</evidence>
<dbReference type="HAMAP" id="MF_00672">
    <property type="entry name" value="UPF0761"/>
    <property type="match status" value="1"/>
</dbReference>
<keyword evidence="4 7" id="KW-0812">Transmembrane</keyword>
<dbReference type="AlphaFoldDB" id="A0A857JN44"/>
<evidence type="ECO:0000256" key="1">
    <source>
        <dbReference type="ARBA" id="ARBA00004651"/>
    </source>
</evidence>
<dbReference type="Pfam" id="PF03631">
    <property type="entry name" value="Virul_fac_BrkB"/>
    <property type="match status" value="1"/>
</dbReference>
<dbReference type="Proteomes" id="UP000464524">
    <property type="component" value="Chromosome"/>
</dbReference>
<dbReference type="PANTHER" id="PTHR30213">
    <property type="entry name" value="INNER MEMBRANE PROTEIN YHJD"/>
    <property type="match status" value="1"/>
</dbReference>
<evidence type="ECO:0000256" key="3">
    <source>
        <dbReference type="ARBA" id="ARBA00022519"/>
    </source>
</evidence>
<feature type="transmembrane region" description="Helical" evidence="7">
    <location>
        <begin position="216"/>
        <end position="238"/>
    </location>
</feature>
<dbReference type="PIRSF" id="PIRSF035875">
    <property type="entry name" value="RNase_BN"/>
    <property type="match status" value="1"/>
</dbReference>
<keyword evidence="9" id="KW-1185">Reference proteome</keyword>
<keyword evidence="6 7" id="KW-0472">Membrane</keyword>
<sequence length="300" mass="33422">MEPKVILSDLFRRWLPKANIFARMFVSHCQRDGITVSAGHLAYVSLLSLVPFIMVFFTILSAFPAFSEVRGDIEALIFGNFIPTSGDQIQGYVAEFVGNASKMGAIGILSLVVVALLLISNIDKTLNRIWQAKSERPIIFTFAIYWMILTLGPLLIGLSVIMSSYLVAFANSAEAYTMGATTAMLKIVPFIASVCAFFIIYMIVPNKRINPRHALVGAFMGALLFELSKKGFSFYITHFPSYQMIYGAMAVIPILFVWVYLSWIVVLLGAELTHVIEVFFHEEAEESFTQVDEDDPQSPA</sequence>
<evidence type="ECO:0000256" key="4">
    <source>
        <dbReference type="ARBA" id="ARBA00022692"/>
    </source>
</evidence>
<comment type="similarity">
    <text evidence="7">Belongs to the UPF0761 family.</text>
</comment>
<keyword evidence="3" id="KW-0997">Cell inner membrane</keyword>
<dbReference type="InterPro" id="IPR017039">
    <property type="entry name" value="Virul_fac_BrkB"/>
</dbReference>
<protein>
    <recommendedName>
        <fullName evidence="7">UPF0761 membrane protein FX988_02256</fullName>
    </recommendedName>
</protein>
<dbReference type="InterPro" id="IPR023679">
    <property type="entry name" value="UPF0761_bac"/>
</dbReference>